<comment type="cofactor">
    <cofactor evidence="1 7">
        <name>pyridoxal 5'-phosphate</name>
        <dbReference type="ChEBI" id="CHEBI:597326"/>
    </cofactor>
</comment>
<evidence type="ECO:0000259" key="9">
    <source>
        <dbReference type="Pfam" id="PF00266"/>
    </source>
</evidence>
<dbReference type="KEGG" id="svp:Pan189_21480"/>
<dbReference type="GO" id="GO:0030170">
    <property type="term" value="F:pyridoxal phosphate binding"/>
    <property type="evidence" value="ECO:0007669"/>
    <property type="project" value="UniProtKB-UniRule"/>
</dbReference>
<evidence type="ECO:0000256" key="1">
    <source>
        <dbReference type="ARBA" id="ARBA00001933"/>
    </source>
</evidence>
<organism evidence="10 11">
    <name type="scientific">Stratiformator vulcanicus</name>
    <dbReference type="NCBI Taxonomy" id="2527980"/>
    <lineage>
        <taxon>Bacteria</taxon>
        <taxon>Pseudomonadati</taxon>
        <taxon>Planctomycetota</taxon>
        <taxon>Planctomycetia</taxon>
        <taxon>Planctomycetales</taxon>
        <taxon>Planctomycetaceae</taxon>
        <taxon>Stratiformator</taxon>
    </lineage>
</organism>
<evidence type="ECO:0000256" key="4">
    <source>
        <dbReference type="ARBA" id="ARBA00022679"/>
    </source>
</evidence>
<dbReference type="GO" id="GO:0031071">
    <property type="term" value="F:cysteine desulfurase activity"/>
    <property type="evidence" value="ECO:0007669"/>
    <property type="project" value="UniProtKB-UniRule"/>
</dbReference>
<dbReference type="CDD" id="cd06453">
    <property type="entry name" value="SufS_like"/>
    <property type="match status" value="1"/>
</dbReference>
<dbReference type="GO" id="GO:0006534">
    <property type="term" value="P:cysteine metabolic process"/>
    <property type="evidence" value="ECO:0007669"/>
    <property type="project" value="UniProtKB-UniRule"/>
</dbReference>
<proteinExistence type="inferred from homology"/>
<reference evidence="10 11" key="1">
    <citation type="submission" date="2019-02" db="EMBL/GenBank/DDBJ databases">
        <title>Deep-cultivation of Planctomycetes and their phenomic and genomic characterization uncovers novel biology.</title>
        <authorList>
            <person name="Wiegand S."/>
            <person name="Jogler M."/>
            <person name="Boedeker C."/>
            <person name="Pinto D."/>
            <person name="Vollmers J."/>
            <person name="Rivas-Marin E."/>
            <person name="Kohn T."/>
            <person name="Peeters S.H."/>
            <person name="Heuer A."/>
            <person name="Rast P."/>
            <person name="Oberbeckmann S."/>
            <person name="Bunk B."/>
            <person name="Jeske O."/>
            <person name="Meyerdierks A."/>
            <person name="Storesund J.E."/>
            <person name="Kallscheuer N."/>
            <person name="Luecker S."/>
            <person name="Lage O.M."/>
            <person name="Pohl T."/>
            <person name="Merkel B.J."/>
            <person name="Hornburger P."/>
            <person name="Mueller R.-W."/>
            <person name="Bruemmer F."/>
            <person name="Labrenz M."/>
            <person name="Spormann A.M."/>
            <person name="Op den Camp H."/>
            <person name="Overmann J."/>
            <person name="Amann R."/>
            <person name="Jetten M.S.M."/>
            <person name="Mascher T."/>
            <person name="Medema M.H."/>
            <person name="Devos D.P."/>
            <person name="Kaster A.-K."/>
            <person name="Ovreas L."/>
            <person name="Rohde M."/>
            <person name="Galperin M.Y."/>
            <person name="Jogler C."/>
        </authorList>
    </citation>
    <scope>NUCLEOTIDE SEQUENCE [LARGE SCALE GENOMIC DNA]</scope>
    <source>
        <strain evidence="10 11">Pan189</strain>
    </source>
</reference>
<dbReference type="Gene3D" id="3.40.640.10">
    <property type="entry name" value="Type I PLP-dependent aspartate aminotransferase-like (Major domain)"/>
    <property type="match status" value="1"/>
</dbReference>
<dbReference type="InterPro" id="IPR015422">
    <property type="entry name" value="PyrdxlP-dep_Trfase_small"/>
</dbReference>
<dbReference type="InterPro" id="IPR015424">
    <property type="entry name" value="PyrdxlP-dep_Trfase"/>
</dbReference>
<dbReference type="InterPro" id="IPR020578">
    <property type="entry name" value="Aminotrans_V_PyrdxlP_BS"/>
</dbReference>
<dbReference type="PIRSF" id="PIRSF005572">
    <property type="entry name" value="NifS"/>
    <property type="match status" value="1"/>
</dbReference>
<evidence type="ECO:0000256" key="5">
    <source>
        <dbReference type="ARBA" id="ARBA00022898"/>
    </source>
</evidence>
<evidence type="ECO:0000256" key="3">
    <source>
        <dbReference type="ARBA" id="ARBA00010447"/>
    </source>
</evidence>
<dbReference type="NCBIfam" id="TIGR01979">
    <property type="entry name" value="sufS"/>
    <property type="match status" value="1"/>
</dbReference>
<dbReference type="SUPFAM" id="SSF53383">
    <property type="entry name" value="PLP-dependent transferases"/>
    <property type="match status" value="1"/>
</dbReference>
<dbReference type="InterPro" id="IPR015421">
    <property type="entry name" value="PyrdxlP-dep_Trfase_major"/>
</dbReference>
<name>A0A517R1L4_9PLAN</name>
<dbReference type="Proteomes" id="UP000317318">
    <property type="component" value="Chromosome"/>
</dbReference>
<comment type="catalytic activity">
    <reaction evidence="6 8">
        <text>(sulfur carrier)-H + L-cysteine = (sulfur carrier)-SH + L-alanine</text>
        <dbReference type="Rhea" id="RHEA:43892"/>
        <dbReference type="Rhea" id="RHEA-COMP:14737"/>
        <dbReference type="Rhea" id="RHEA-COMP:14739"/>
        <dbReference type="ChEBI" id="CHEBI:29917"/>
        <dbReference type="ChEBI" id="CHEBI:35235"/>
        <dbReference type="ChEBI" id="CHEBI:57972"/>
        <dbReference type="ChEBI" id="CHEBI:64428"/>
        <dbReference type="EC" id="2.8.1.7"/>
    </reaction>
</comment>
<dbReference type="InterPro" id="IPR016454">
    <property type="entry name" value="Cysteine_dSase"/>
</dbReference>
<feature type="domain" description="Aminotransferase class V" evidence="9">
    <location>
        <begin position="31"/>
        <end position="401"/>
    </location>
</feature>
<keyword evidence="4 8" id="KW-0808">Transferase</keyword>
<keyword evidence="11" id="KW-1185">Reference proteome</keyword>
<dbReference type="Gene3D" id="3.90.1150.10">
    <property type="entry name" value="Aspartate Aminotransferase, domain 1"/>
    <property type="match status" value="1"/>
</dbReference>
<sequence length="415" mass="45304">MIPTVDSPTATDVRSDFPIFEEPLEGGKPLIYLDNGATAQKPRVVIEAMTECLSRYYANVHRSKSRLAMRVTEAVEAAREKVRGFINADDASEIIFTSGTTMSINAVAQAWGPANIEEGDVIVLTEMEHHANLVPWQMLAREVGAELKFLPLTDDWQIDLDRIPEVVTERTKLIAVTGLSNVLGTVNPVADLAKAAHAMDAKILVDGAQWAPHEPVDVRELDLDFYIFSGHKLYGPSGIGVLYAKREILDEMPPFLGGGNMIDRVYLDHFTEAEPPAKFEAGTPPIAEIIGLGAAVDYIRNLGWEFITAHEARLSQVAHAKLSAVPGITIYGPAPEHKAAICSFTIEGAAAEDINFLVDRKGIAVRHGHHCTMPLHDKLGVSATTRASFGIYNTEEEVDALVEALLAARKRLKLD</sequence>
<gene>
    <name evidence="10" type="primary">csd_2</name>
    <name evidence="10" type="ORF">Pan189_21480</name>
</gene>
<evidence type="ECO:0000256" key="6">
    <source>
        <dbReference type="ARBA" id="ARBA00050776"/>
    </source>
</evidence>
<dbReference type="InterPro" id="IPR000192">
    <property type="entry name" value="Aminotrans_V_dom"/>
</dbReference>
<evidence type="ECO:0000313" key="10">
    <source>
        <dbReference type="EMBL" id="QDT37766.1"/>
    </source>
</evidence>
<dbReference type="EMBL" id="CP036268">
    <property type="protein sequence ID" value="QDT37766.1"/>
    <property type="molecule type" value="Genomic_DNA"/>
</dbReference>
<evidence type="ECO:0000256" key="2">
    <source>
        <dbReference type="ARBA" id="ARBA00002824"/>
    </source>
</evidence>
<dbReference type="AlphaFoldDB" id="A0A517R1L4"/>
<accession>A0A517R1L4</accession>
<comment type="similarity">
    <text evidence="3 8">Belongs to the class-V pyridoxal-phosphate-dependent aminotransferase family. Csd subfamily.</text>
</comment>
<dbReference type="PROSITE" id="PS00595">
    <property type="entry name" value="AA_TRANSFER_CLASS_5"/>
    <property type="match status" value="1"/>
</dbReference>
<comment type="function">
    <text evidence="2 8">Catalyzes the removal of elemental sulfur and selenium atoms from L-cysteine, L-cystine, L-selenocysteine, and L-selenocystine to produce L-alanine.</text>
</comment>
<dbReference type="InterPro" id="IPR010970">
    <property type="entry name" value="Cys_dSase_SufS"/>
</dbReference>
<dbReference type="EC" id="2.8.1.7" evidence="8"/>
<dbReference type="RefSeq" id="WP_145363855.1">
    <property type="nucleotide sequence ID" value="NZ_CP036268.1"/>
</dbReference>
<dbReference type="OrthoDB" id="9804366at2"/>
<evidence type="ECO:0000313" key="11">
    <source>
        <dbReference type="Proteomes" id="UP000317318"/>
    </source>
</evidence>
<protein>
    <recommendedName>
        <fullName evidence="8">Cysteine desulfurase</fullName>
        <ecNumber evidence="8">2.8.1.7</ecNumber>
    </recommendedName>
</protein>
<evidence type="ECO:0000256" key="7">
    <source>
        <dbReference type="RuleBase" id="RU004504"/>
    </source>
</evidence>
<keyword evidence="5 8" id="KW-0663">Pyridoxal phosphate</keyword>
<evidence type="ECO:0000256" key="8">
    <source>
        <dbReference type="RuleBase" id="RU004506"/>
    </source>
</evidence>
<dbReference type="PANTHER" id="PTHR43586:SF8">
    <property type="entry name" value="CYSTEINE DESULFURASE 1, CHLOROPLASTIC"/>
    <property type="match status" value="1"/>
</dbReference>
<dbReference type="Pfam" id="PF00266">
    <property type="entry name" value="Aminotran_5"/>
    <property type="match status" value="1"/>
</dbReference>
<dbReference type="PANTHER" id="PTHR43586">
    <property type="entry name" value="CYSTEINE DESULFURASE"/>
    <property type="match status" value="1"/>
</dbReference>